<feature type="region of interest" description="Disordered" evidence="1">
    <location>
        <begin position="1"/>
        <end position="20"/>
    </location>
</feature>
<organism evidence="2 3">
    <name type="scientific">Corchorus olitorius</name>
    <dbReference type="NCBI Taxonomy" id="93759"/>
    <lineage>
        <taxon>Eukaryota</taxon>
        <taxon>Viridiplantae</taxon>
        <taxon>Streptophyta</taxon>
        <taxon>Embryophyta</taxon>
        <taxon>Tracheophyta</taxon>
        <taxon>Spermatophyta</taxon>
        <taxon>Magnoliopsida</taxon>
        <taxon>eudicotyledons</taxon>
        <taxon>Gunneridae</taxon>
        <taxon>Pentapetalae</taxon>
        <taxon>rosids</taxon>
        <taxon>malvids</taxon>
        <taxon>Malvales</taxon>
        <taxon>Malvaceae</taxon>
        <taxon>Grewioideae</taxon>
        <taxon>Apeibeae</taxon>
        <taxon>Corchorus</taxon>
    </lineage>
</organism>
<feature type="compositionally biased region" description="Polar residues" evidence="1">
    <location>
        <begin position="143"/>
        <end position="158"/>
    </location>
</feature>
<dbReference type="EMBL" id="AWUE01020815">
    <property type="protein sequence ID" value="OMO65693.1"/>
    <property type="molecule type" value="Genomic_DNA"/>
</dbReference>
<accession>A0A1R3H5T8</accession>
<evidence type="ECO:0000313" key="3">
    <source>
        <dbReference type="Proteomes" id="UP000187203"/>
    </source>
</evidence>
<gene>
    <name evidence="2" type="ORF">COLO4_31060</name>
</gene>
<proteinExistence type="predicted"/>
<feature type="region of interest" description="Disordered" evidence="1">
    <location>
        <begin position="83"/>
        <end position="129"/>
    </location>
</feature>
<reference evidence="3" key="1">
    <citation type="submission" date="2013-09" db="EMBL/GenBank/DDBJ databases">
        <title>Corchorus olitorius genome sequencing.</title>
        <authorList>
            <person name="Alam M."/>
            <person name="Haque M.S."/>
            <person name="Islam M.S."/>
            <person name="Emdad E.M."/>
            <person name="Islam M.M."/>
            <person name="Ahmed B."/>
            <person name="Halim A."/>
            <person name="Hossen Q.M.M."/>
            <person name="Hossain M.Z."/>
            <person name="Ahmed R."/>
            <person name="Khan M.M."/>
            <person name="Islam R."/>
            <person name="Rashid M.M."/>
            <person name="Khan S.A."/>
            <person name="Rahman M.S."/>
            <person name="Alam M."/>
            <person name="Yahiya A.S."/>
            <person name="Khan M.S."/>
            <person name="Azam M.S."/>
            <person name="Haque T."/>
            <person name="Lashkar M.Z.H."/>
            <person name="Akhand A.I."/>
            <person name="Morshed G."/>
            <person name="Roy S."/>
            <person name="Uddin K.S."/>
            <person name="Rabeya T."/>
            <person name="Hossain A.S."/>
            <person name="Chowdhury A."/>
            <person name="Snigdha A.R."/>
            <person name="Mortoza M.S."/>
            <person name="Matin S.A."/>
            <person name="Hoque S.M.E."/>
            <person name="Islam M.K."/>
            <person name="Roy D.K."/>
            <person name="Haider R."/>
            <person name="Moosa M.M."/>
            <person name="Elias S.M."/>
            <person name="Hasan A.M."/>
            <person name="Jahan S."/>
            <person name="Shafiuddin M."/>
            <person name="Mahmood N."/>
            <person name="Shommy N.S."/>
        </authorList>
    </citation>
    <scope>NUCLEOTIDE SEQUENCE [LARGE SCALE GENOMIC DNA]</scope>
    <source>
        <strain evidence="3">cv. O-4</strain>
    </source>
</reference>
<evidence type="ECO:0000256" key="1">
    <source>
        <dbReference type="SAM" id="MobiDB-lite"/>
    </source>
</evidence>
<dbReference type="Proteomes" id="UP000187203">
    <property type="component" value="Unassembled WGS sequence"/>
</dbReference>
<evidence type="ECO:0000313" key="2">
    <source>
        <dbReference type="EMBL" id="OMO65693.1"/>
    </source>
</evidence>
<dbReference type="AlphaFoldDB" id="A0A1R3H5T8"/>
<keyword evidence="2" id="KW-0131">Cell cycle</keyword>
<feature type="compositionally biased region" description="Low complexity" evidence="1">
    <location>
        <begin position="83"/>
        <end position="97"/>
    </location>
</feature>
<feature type="region of interest" description="Disordered" evidence="1">
    <location>
        <begin position="143"/>
        <end position="168"/>
    </location>
</feature>
<feature type="compositionally biased region" description="Polar residues" evidence="1">
    <location>
        <begin position="100"/>
        <end position="113"/>
    </location>
</feature>
<keyword evidence="3" id="KW-1185">Reference proteome</keyword>
<keyword evidence="2" id="KW-0132">Cell division</keyword>
<protein>
    <submittedName>
        <fullName evidence="2">Cell division control protein 54</fullName>
    </submittedName>
</protein>
<dbReference type="GO" id="GO:0051301">
    <property type="term" value="P:cell division"/>
    <property type="evidence" value="ECO:0007669"/>
    <property type="project" value="UniProtKB-KW"/>
</dbReference>
<sequence length="209" mass="23781">MNVGSLRCPKPRKKAKEGKERIRQRGDIYPYYWHILPLGNEKFCLLSLYADQISDHDGLNPYWKYYVRFGTFGLVDDALSGRSPCPSKPLMPSKPLSRGFPQSTPSTPKNQIQKGKAPSRGFQSKTTPKKQIWVQKGKAPFQSNTQFLSSPETTPKNQTQKEKAPGGRVEIASPSKEYRMKNLKIKYIDIAVQKKKLELLPYSIVCSKM</sequence>
<name>A0A1R3H5T8_9ROSI</name>
<comment type="caution">
    <text evidence="2">The sequence shown here is derived from an EMBL/GenBank/DDBJ whole genome shotgun (WGS) entry which is preliminary data.</text>
</comment>